<feature type="domain" description="Glycosyltransferase 61 catalytic" evidence="3">
    <location>
        <begin position="987"/>
        <end position="1210"/>
    </location>
</feature>
<comment type="similarity">
    <text evidence="1">Belongs to the CWF19 family.</text>
</comment>
<keyword evidence="7" id="KW-1185">Reference proteome</keyword>
<accession>A0A409VP09</accession>
<evidence type="ECO:0000313" key="6">
    <source>
        <dbReference type="EMBL" id="PPQ67977.1"/>
    </source>
</evidence>
<organism evidence="6 7">
    <name type="scientific">Psilocybe cyanescens</name>
    <dbReference type="NCBI Taxonomy" id="93625"/>
    <lineage>
        <taxon>Eukaryota</taxon>
        <taxon>Fungi</taxon>
        <taxon>Dikarya</taxon>
        <taxon>Basidiomycota</taxon>
        <taxon>Agaricomycotina</taxon>
        <taxon>Agaricomycetes</taxon>
        <taxon>Agaricomycetidae</taxon>
        <taxon>Agaricales</taxon>
        <taxon>Agaricineae</taxon>
        <taxon>Strophariaceae</taxon>
        <taxon>Psilocybe</taxon>
    </lineage>
</organism>
<feature type="region of interest" description="Disordered" evidence="2">
    <location>
        <begin position="279"/>
        <end position="410"/>
    </location>
</feature>
<evidence type="ECO:0000313" key="7">
    <source>
        <dbReference type="Proteomes" id="UP000283269"/>
    </source>
</evidence>
<dbReference type="STRING" id="93625.A0A409VP09"/>
<evidence type="ECO:0000259" key="4">
    <source>
        <dbReference type="Pfam" id="PF04676"/>
    </source>
</evidence>
<feature type="region of interest" description="Disordered" evidence="2">
    <location>
        <begin position="222"/>
        <end position="249"/>
    </location>
</feature>
<feature type="region of interest" description="Disordered" evidence="2">
    <location>
        <begin position="467"/>
        <end position="486"/>
    </location>
</feature>
<feature type="compositionally biased region" description="Low complexity" evidence="2">
    <location>
        <begin position="398"/>
        <end position="410"/>
    </location>
</feature>
<dbReference type="PANTHER" id="PTHR12072:SF5">
    <property type="entry name" value="CWF19-LIKE PROTEIN 2"/>
    <property type="match status" value="1"/>
</dbReference>
<feature type="compositionally biased region" description="Basic residues" evidence="2">
    <location>
        <begin position="22"/>
        <end position="40"/>
    </location>
</feature>
<feature type="region of interest" description="Disordered" evidence="2">
    <location>
        <begin position="116"/>
        <end position="155"/>
    </location>
</feature>
<dbReference type="InterPro" id="IPR006767">
    <property type="entry name" value="Cwf19-like_C_dom-2"/>
</dbReference>
<comment type="caution">
    <text evidence="6">The sequence shown here is derived from an EMBL/GenBank/DDBJ whole genome shotgun (WGS) entry which is preliminary data.</text>
</comment>
<protein>
    <recommendedName>
        <fullName evidence="8">Cwf19-like C-terminal domain-containing protein</fullName>
    </recommendedName>
</protein>
<dbReference type="InParanoid" id="A0A409VP09"/>
<dbReference type="Pfam" id="PF04677">
    <property type="entry name" value="CwfJ_C_1"/>
    <property type="match status" value="1"/>
</dbReference>
<evidence type="ECO:0000259" key="3">
    <source>
        <dbReference type="Pfam" id="PF04577"/>
    </source>
</evidence>
<dbReference type="Pfam" id="PF04676">
    <property type="entry name" value="CwfJ_C_2"/>
    <property type="match status" value="1"/>
</dbReference>
<dbReference type="SUPFAM" id="SSF54197">
    <property type="entry name" value="HIT-like"/>
    <property type="match status" value="1"/>
</dbReference>
<dbReference type="Pfam" id="PF04577">
    <property type="entry name" value="Glyco_transf_61"/>
    <property type="match status" value="1"/>
</dbReference>
<feature type="region of interest" description="Disordered" evidence="2">
    <location>
        <begin position="172"/>
        <end position="210"/>
    </location>
</feature>
<feature type="compositionally biased region" description="Basic and acidic residues" evidence="2">
    <location>
        <begin position="284"/>
        <end position="323"/>
    </location>
</feature>
<dbReference type="EMBL" id="NHYD01003966">
    <property type="protein sequence ID" value="PPQ67977.1"/>
    <property type="molecule type" value="Genomic_DNA"/>
</dbReference>
<reference evidence="6 7" key="1">
    <citation type="journal article" date="2018" name="Evol. Lett.">
        <title>Horizontal gene cluster transfer increased hallucinogenic mushroom diversity.</title>
        <authorList>
            <person name="Reynolds H.T."/>
            <person name="Vijayakumar V."/>
            <person name="Gluck-Thaler E."/>
            <person name="Korotkin H.B."/>
            <person name="Matheny P.B."/>
            <person name="Slot J.C."/>
        </authorList>
    </citation>
    <scope>NUCLEOTIDE SEQUENCE [LARGE SCALE GENOMIC DNA]</scope>
    <source>
        <strain evidence="6 7">2631</strain>
    </source>
</reference>
<feature type="compositionally biased region" description="Basic and acidic residues" evidence="2">
    <location>
        <begin position="130"/>
        <end position="141"/>
    </location>
</feature>
<proteinExistence type="inferred from homology"/>
<dbReference type="OrthoDB" id="2113965at2759"/>
<feature type="region of interest" description="Disordered" evidence="2">
    <location>
        <begin position="1"/>
        <end position="87"/>
    </location>
</feature>
<sequence length="1290" mass="145656">MGDELSTKKHSSKHKSKEEKHDKHKRHRDDPVRKHKKRRKHEDDAEEDGSHRKHKHRHREREEEKRRDKDGESKMEIVDDNPSDDHLWVEKDIALGGERILVSDIPTAESLKLISSAEAASSSASLPHSTKTESALKRDDWMMAEPSTPVMPVDTRSKQYYPMEIGEEFLDDGYGELSGNPRTASGGVDFFSSLGTARKKPPRPDRLDPDKLKVSYRELNQDIKEGRPIDFDEPPPPAPSFTPGGPGSQWRMMRLRRVYENAEEDGVPVEQLGIERFGTLEAFEEAKQERRILDEREGKRPNDRGRTSERPAHFSKDGEKRLMFSDVGDSGGSSRSSSFRRPGGMLDGSPSTPSPPSDIAHPPTNRRLDSLRLPSQANSPLAQSHTPIPTVMTPPPMASGSRSRALSPSSLNKLQAKVIRAKLMDSPDASRLEQEYEIEARKAQGTDEGGVRKKVEVLPTLDARGRMYDVGHGKEDDKMTPGNRKKKENFETHDRKTGEVLRINRDDDTMTLGEMLRQERMSAGMSDQKDLDAQYARAVMGDGKFENDLDYIDDNAEKLGRQKMRSDGMKRQFAINDYKRTQKALASCNFCYGEDDSLPKAPIVATGTRVYLSCTLTDELVDGHCLIVPIQHHLNMLEGDDDVWDETRNFMKCLMRMYAEEDKGVAFFETVLSLKKQKHTYIECVPVPWEQFDLLPGYFRESILASEAEWSQHKKLIDFSARPGGFRRALVPNLPYFMVQFDHKGEKGYGHVIEGAADAQDEDGLEQGEKGGGEFPWYFAGEIIGNRMDLKEEGLGAGRAFVKYACCSPSTTTMAIAPPTRREIFIVVALLAVFVFLSSSSSLSTIDTVLVNRPEETSAKPSSHFESHEQKTAAEPRLSWGASTPPESLIVSHVPGWTLIDKLYILNGTVYIVSDRPVTVPDIQFIYSKGIFIEPGLEAELSRLPTEENIQIISTKEAKGMFGMSAQIIDGVTLLVNDPPQFITHYYHWSAELWFGFWRAYSSLDPTITAEGKTALPPARRILFNRLDNFHWRDYASMNQWVVRASFPSVTMEFIDDWRDRAELGKAFVFERVLVADRSAAMLAYNYQRYQRTAAAAFALPGSMSWWQPIRNNVIGFAGLDPEIGGGTTSTPVITYISRQKWGRRMLIPEHHDKLVSELYKLRDTYGYEVNVVEAENMSRLEQIQLAARTTIMMGVHGNGLTSLVWMKPSPRATVMEFFFPEGFAHDYEYTTRALGMVHYGFWDSNYFTSPGLPTPKYVDGFQGNAIPINGEVVARLCLERLSLNEEVDD</sequence>
<feature type="compositionally biased region" description="Basic and acidic residues" evidence="2">
    <location>
        <begin position="60"/>
        <end position="87"/>
    </location>
</feature>
<dbReference type="GO" id="GO:0071014">
    <property type="term" value="C:post-mRNA release spliceosomal complex"/>
    <property type="evidence" value="ECO:0007669"/>
    <property type="project" value="TreeGrafter"/>
</dbReference>
<dbReference type="Gene3D" id="3.30.428.10">
    <property type="entry name" value="HIT-like"/>
    <property type="match status" value="1"/>
</dbReference>
<dbReference type="InterPro" id="IPR006768">
    <property type="entry name" value="Cwf19-like_C_dom-1"/>
</dbReference>
<evidence type="ECO:0008006" key="8">
    <source>
        <dbReference type="Google" id="ProtNLM"/>
    </source>
</evidence>
<feature type="compositionally biased region" description="Low complexity" evidence="2">
    <location>
        <begin position="324"/>
        <end position="344"/>
    </location>
</feature>
<name>A0A409VP09_PSICY</name>
<evidence type="ECO:0000256" key="1">
    <source>
        <dbReference type="ARBA" id="ARBA00006795"/>
    </source>
</evidence>
<dbReference type="InterPro" id="IPR040194">
    <property type="entry name" value="Cwf19-like"/>
</dbReference>
<feature type="compositionally biased region" description="Polar residues" evidence="2">
    <location>
        <begin position="373"/>
        <end position="385"/>
    </location>
</feature>
<dbReference type="InterPro" id="IPR049625">
    <property type="entry name" value="Glyco_transf_61_cat"/>
</dbReference>
<feature type="domain" description="Cwf19-like protein C-terminal" evidence="4">
    <location>
        <begin position="709"/>
        <end position="792"/>
    </location>
</feature>
<dbReference type="GO" id="GO:0016757">
    <property type="term" value="F:glycosyltransferase activity"/>
    <property type="evidence" value="ECO:0007669"/>
    <property type="project" value="InterPro"/>
</dbReference>
<dbReference type="InterPro" id="IPR036265">
    <property type="entry name" value="HIT-like_sf"/>
</dbReference>
<dbReference type="GO" id="GO:0000398">
    <property type="term" value="P:mRNA splicing, via spliceosome"/>
    <property type="evidence" value="ECO:0007669"/>
    <property type="project" value="TreeGrafter"/>
</dbReference>
<gene>
    <name evidence="6" type="ORF">CVT25_000457</name>
</gene>
<feature type="compositionally biased region" description="Low complexity" evidence="2">
    <location>
        <begin position="116"/>
        <end position="126"/>
    </location>
</feature>
<feature type="compositionally biased region" description="Basic and acidic residues" evidence="2">
    <location>
        <begin position="467"/>
        <end position="479"/>
    </location>
</feature>
<evidence type="ECO:0000259" key="5">
    <source>
        <dbReference type="Pfam" id="PF04677"/>
    </source>
</evidence>
<feature type="domain" description="Cwf19-like C-terminal" evidence="5">
    <location>
        <begin position="576"/>
        <end position="700"/>
    </location>
</feature>
<evidence type="ECO:0000256" key="2">
    <source>
        <dbReference type="SAM" id="MobiDB-lite"/>
    </source>
</evidence>
<dbReference type="PANTHER" id="PTHR12072">
    <property type="entry name" value="CWF19, CELL CYCLE CONTROL PROTEIN"/>
    <property type="match status" value="1"/>
</dbReference>
<dbReference type="Proteomes" id="UP000283269">
    <property type="component" value="Unassembled WGS sequence"/>
</dbReference>